<dbReference type="PANTHER" id="PTHR31921">
    <property type="entry name" value="PROTEIN DPCD"/>
    <property type="match status" value="1"/>
</dbReference>
<evidence type="ECO:0000256" key="1">
    <source>
        <dbReference type="ARBA" id="ARBA00010597"/>
    </source>
</evidence>
<dbReference type="PRINTS" id="PR02065">
    <property type="entry name" value="PROTEINDPCD"/>
</dbReference>
<accession>A0A7S2WU54</accession>
<comment type="similarity">
    <text evidence="1">Belongs to the DPCD family.</text>
</comment>
<proteinExistence type="inferred from homology"/>
<dbReference type="InterPro" id="IPR026224">
    <property type="entry name" value="DPCD"/>
</dbReference>
<protein>
    <recommendedName>
        <fullName evidence="2">Protein DPCD</fullName>
    </recommendedName>
</protein>
<evidence type="ECO:0000313" key="3">
    <source>
        <dbReference type="EMBL" id="CAD9706344.1"/>
    </source>
</evidence>
<organism evidence="3">
    <name type="scientific">Mucochytrium quahogii</name>
    <dbReference type="NCBI Taxonomy" id="96639"/>
    <lineage>
        <taxon>Eukaryota</taxon>
        <taxon>Sar</taxon>
        <taxon>Stramenopiles</taxon>
        <taxon>Bigyra</taxon>
        <taxon>Labyrinthulomycetes</taxon>
        <taxon>Thraustochytrida</taxon>
        <taxon>Thraustochytriidae</taxon>
        <taxon>Mucochytrium</taxon>
    </lineage>
</organism>
<reference evidence="3" key="1">
    <citation type="submission" date="2021-01" db="EMBL/GenBank/DDBJ databases">
        <authorList>
            <person name="Corre E."/>
            <person name="Pelletier E."/>
            <person name="Niang G."/>
            <person name="Scheremetjew M."/>
            <person name="Finn R."/>
            <person name="Kale V."/>
            <person name="Holt S."/>
            <person name="Cochrane G."/>
            <person name="Meng A."/>
            <person name="Brown T."/>
            <person name="Cohen L."/>
        </authorList>
    </citation>
    <scope>NUCLEOTIDE SEQUENCE</scope>
    <source>
        <strain evidence="3">NY070348D</strain>
    </source>
</reference>
<sequence>MDVKHHGGKSTAVTTGGKHIIRTAFQDGVEMVEEIDVVTRELVVRRWKVPKAFGKEGGWEYELGEPQKTANSSESLLCESSSRNPSFVARDSTDFWEWRVRNIPYPIQVYQLSIDETKQEIVLRTSNKKYFKRFYIPSLKRENRKLDPGSLQLVDHTNDTLTIRYRKPLDIVKLEGDERRQKIENGGQDGKVDCATQ</sequence>
<name>A0A7S2WU54_9STRA</name>
<dbReference type="EMBL" id="HBHK01026562">
    <property type="protein sequence ID" value="CAD9706344.1"/>
    <property type="molecule type" value="Transcribed_RNA"/>
</dbReference>
<dbReference type="PANTHER" id="PTHR31921:SF1">
    <property type="entry name" value="PROTEIN DPCD"/>
    <property type="match status" value="1"/>
</dbReference>
<dbReference type="Pfam" id="PF14913">
    <property type="entry name" value="DPCD"/>
    <property type="match status" value="1"/>
</dbReference>
<dbReference type="AlphaFoldDB" id="A0A7S2WU54"/>
<gene>
    <name evidence="3" type="ORF">QSP1433_LOCUS16707</name>
</gene>
<evidence type="ECO:0000256" key="2">
    <source>
        <dbReference type="ARBA" id="ARBA00020330"/>
    </source>
</evidence>